<comment type="subcellular location">
    <subcellularLocation>
        <location evidence="1">Cell outer membrane</location>
    </subcellularLocation>
</comment>
<proteinExistence type="inferred from homology"/>
<gene>
    <name evidence="1" type="primary">lptD</name>
    <name evidence="4" type="ORF">CPA57_05430</name>
</gene>
<evidence type="ECO:0000313" key="5">
    <source>
        <dbReference type="Proteomes" id="UP001516390"/>
    </source>
</evidence>
<comment type="caution">
    <text evidence="4">The sequence shown here is derived from an EMBL/GenBank/DDBJ whole genome shotgun (WGS) entry which is preliminary data.</text>
</comment>
<evidence type="ECO:0000256" key="2">
    <source>
        <dbReference type="SAM" id="MobiDB-lite"/>
    </source>
</evidence>
<sequence>MPLSADFPFRLGKPRSLLSQTLTGTALGALLQVIPASAQPTATQASPDNAAAVAGTPPRTKAPQNARTLPPSPKTNSSADGRVSNSDPVTYLADHESYDKTGLFILEGNVRLWQDEQTLRADTVTYDRAAGIIRASHHVALTQPDGSTAYADHVELAHGMKDAVSSSMYVRMPSEAKLSSSGMRRVNGRVTDFANPVYTACPVCAAHPDQRPFWDIKAHGMTQDKDNQNIEFDRAWLHVLGVPVFYFPYLPVTDPSSERHSGLLNFNAKPHDHYLGTVFSLPYYWVIDGHQDATFTPQVSTKSGPQLSTIYRNRLNNGYLYFEGGVADDTLHGRPFYNAFGEISDGGKEHGAQAYINSRGEFNLSPHWRVGFHANRATSANYMRDYSLSGYGNDTLNSNAYLEGFGVGSYLRLDAQVYQGLNQGLINNKDLPYSLPRFTYDFQGEPDQLGGRLSVHTTDFVVLRERGANDQRGELALQWDRPWTNKWGQQWLLTARVDSMLYHATHMQEQPLYENAGSRVRGQVQPTVAVKINWPFLRSFAKGHGTQIFEPIVQFIAAPNTGNALHRQLPNEDSFAYEFNDTTLFALNRYMGTDRLDGGLRANIGLHQNWSWNGRSIDMLIGESFMQHPTRGGPAYLAYSGVQHTFSDPVGRIQMTPSRYFDLTARGRFNPYTKSFDYGEGLVSAGVPFLRVSAGYIYEPITPYYYYYTPHYERLNSEVLRNPYLSKTSEISGSVTGRWKHVHFTYYTRRSLSRKEFVANGGVIGYSNDCFTLNVYVSRQNTRIGGRRPRATVGFSVSLRSLGTFGN</sequence>
<keyword evidence="5" id="KW-1185">Reference proteome</keyword>
<comment type="subunit">
    <text evidence="1">Component of the lipopolysaccharide transport and assembly complex.</text>
</comment>
<evidence type="ECO:0000313" key="4">
    <source>
        <dbReference type="EMBL" id="MBA5725715.1"/>
    </source>
</evidence>
<protein>
    <recommendedName>
        <fullName evidence="1">LPS-assembly protein LptD</fullName>
    </recommendedName>
</protein>
<feature type="region of interest" description="Disordered" evidence="2">
    <location>
        <begin position="41"/>
        <end position="88"/>
    </location>
</feature>
<dbReference type="PANTHER" id="PTHR30189">
    <property type="entry name" value="LPS-ASSEMBLY PROTEIN"/>
    <property type="match status" value="1"/>
</dbReference>
<feature type="domain" description="LptD C-terminal" evidence="3">
    <location>
        <begin position="354"/>
        <end position="711"/>
    </location>
</feature>
<accession>A0ABR5ZN92</accession>
<keyword evidence="1" id="KW-0998">Cell outer membrane</keyword>
<comment type="function">
    <text evidence="1">Involved in the assembly of lipopolysaccharide (LPS) at the surface of the outer membrane.</text>
</comment>
<evidence type="ECO:0000256" key="1">
    <source>
        <dbReference type="HAMAP-Rule" id="MF_01411"/>
    </source>
</evidence>
<dbReference type="Gene3D" id="2.60.450.10">
    <property type="entry name" value="Lipopolysaccharide (LPS) transport protein A like domain"/>
    <property type="match status" value="1"/>
</dbReference>
<dbReference type="InterPro" id="IPR020889">
    <property type="entry name" value="LipoPS_assembly_LptD"/>
</dbReference>
<organism evidence="4 5">
    <name type="scientific">Bombella favorum</name>
    <dbReference type="NCBI Taxonomy" id="2039164"/>
    <lineage>
        <taxon>Bacteria</taxon>
        <taxon>Pseudomonadati</taxon>
        <taxon>Pseudomonadota</taxon>
        <taxon>Alphaproteobacteria</taxon>
        <taxon>Acetobacterales</taxon>
        <taxon>Acetobacteraceae</taxon>
        <taxon>Bombella</taxon>
    </lineage>
</organism>
<reference evidence="4 5" key="1">
    <citation type="submission" date="2017-09" db="EMBL/GenBank/DDBJ databases">
        <authorList>
            <person name="Jakob F."/>
        </authorList>
    </citation>
    <scope>NUCLEOTIDE SEQUENCE [LARGE SCALE GENOMIC DNA]</scope>
    <source>
        <strain evidence="4 5">TMW 2.1880</strain>
    </source>
</reference>
<dbReference type="InterPro" id="IPR050218">
    <property type="entry name" value="LptD"/>
</dbReference>
<comment type="caution">
    <text evidence="1">Lacks conserved residue(s) required for the propagation of feature annotation.</text>
</comment>
<dbReference type="EMBL" id="NWUS01000002">
    <property type="protein sequence ID" value="MBA5725715.1"/>
    <property type="molecule type" value="Genomic_DNA"/>
</dbReference>
<dbReference type="Pfam" id="PF04453">
    <property type="entry name" value="LptD"/>
    <property type="match status" value="1"/>
</dbReference>
<keyword evidence="1" id="KW-0732">Signal</keyword>
<comment type="similarity">
    <text evidence="1">Belongs to the LptD family.</text>
</comment>
<dbReference type="RefSeq" id="WP_182081872.1">
    <property type="nucleotide sequence ID" value="NZ_NWUS01000002.1"/>
</dbReference>
<feature type="compositionally biased region" description="Polar residues" evidence="2">
    <location>
        <begin position="74"/>
        <end position="88"/>
    </location>
</feature>
<dbReference type="HAMAP" id="MF_01411">
    <property type="entry name" value="LPS_assembly_LptD"/>
    <property type="match status" value="1"/>
</dbReference>
<dbReference type="PANTHER" id="PTHR30189:SF1">
    <property type="entry name" value="LPS-ASSEMBLY PROTEIN LPTD"/>
    <property type="match status" value="1"/>
</dbReference>
<dbReference type="InterPro" id="IPR007543">
    <property type="entry name" value="LptD_C"/>
</dbReference>
<dbReference type="Proteomes" id="UP001516390">
    <property type="component" value="Unassembled WGS sequence"/>
</dbReference>
<keyword evidence="1" id="KW-0472">Membrane</keyword>
<name>A0ABR5ZN92_9PROT</name>
<evidence type="ECO:0000259" key="3">
    <source>
        <dbReference type="Pfam" id="PF04453"/>
    </source>
</evidence>